<dbReference type="Proteomes" id="UP000202176">
    <property type="component" value="Segment"/>
</dbReference>
<protein>
    <submittedName>
        <fullName evidence="1">Uncharacterized protein</fullName>
    </submittedName>
</protein>
<gene>
    <name evidence="1" type="ORF">pv_381</name>
</gene>
<proteinExistence type="predicted"/>
<evidence type="ECO:0000313" key="2">
    <source>
        <dbReference type="Proteomes" id="UP000202176"/>
    </source>
</evidence>
<dbReference type="EMBL" id="KF740664">
    <property type="protein sequence ID" value="AHH01947.1"/>
    <property type="molecule type" value="Genomic_DNA"/>
</dbReference>
<dbReference type="GeneID" id="18266408"/>
<name>W5S6I3_9VIRU</name>
<keyword evidence="2" id="KW-1185">Reference proteome</keyword>
<accession>W5S6I3</accession>
<sequence length="62" mass="7385">MKNPSYFFVTSYKIRLFEQKLFLLDLGEIITSNMKFSSEIRWENCNLVTEFQVNSDGKIAIW</sequence>
<dbReference type="RefSeq" id="YP_009001282.1">
    <property type="nucleotide sequence ID" value="NC_023423.1"/>
</dbReference>
<reference evidence="1 2" key="1">
    <citation type="journal article" date="2014" name="Proc. Natl. Acad. Sci. U.S.A.">
        <title>Thirty-thousand-year-old distant relative of giant icosahedral DNA viruses with a pandoravirus morphology.</title>
        <authorList>
            <person name="Legendre M."/>
            <person name="Bartoli J."/>
            <person name="Shmakova L."/>
            <person name="Jeudy S."/>
            <person name="Labadie K."/>
            <person name="Adrait A."/>
            <person name="Lescot M."/>
            <person name="Poirot O."/>
            <person name="Bertaux L."/>
            <person name="Bruley C."/>
            <person name="Coute Y."/>
            <person name="Rivkina E."/>
            <person name="Abergel C."/>
            <person name="Claverie J.M."/>
        </authorList>
    </citation>
    <scope>NUCLEOTIDE SEQUENCE [LARGE SCALE GENOMIC DNA]</scope>
    <source>
        <strain evidence="1">P1084-T</strain>
    </source>
</reference>
<dbReference type="KEGG" id="vg:18266408"/>
<evidence type="ECO:0000313" key="1">
    <source>
        <dbReference type="EMBL" id="AHH01947.1"/>
    </source>
</evidence>
<organism evidence="1 2">
    <name type="scientific">Pithovirus sibericum</name>
    <dbReference type="NCBI Taxonomy" id="1450746"/>
    <lineage>
        <taxon>Viruses</taxon>
        <taxon>Pithoviruses</taxon>
        <taxon>Orthopithovirinae</taxon>
        <taxon>Alphapithovirus</taxon>
        <taxon>Alphapithovirus sibericum</taxon>
    </lineage>
</organism>